<evidence type="ECO:0000259" key="3">
    <source>
        <dbReference type="PROSITE" id="PS50125"/>
    </source>
</evidence>
<dbReference type="CDD" id="cd07302">
    <property type="entry name" value="CHD"/>
    <property type="match status" value="1"/>
</dbReference>
<evidence type="ECO:0000256" key="1">
    <source>
        <dbReference type="SAM" id="MobiDB-lite"/>
    </source>
</evidence>
<dbReference type="InterPro" id="IPR001054">
    <property type="entry name" value="A/G_cyclase"/>
</dbReference>
<keyword evidence="2" id="KW-0472">Membrane</keyword>
<feature type="transmembrane region" description="Helical" evidence="2">
    <location>
        <begin position="126"/>
        <end position="153"/>
    </location>
</feature>
<evidence type="ECO:0000256" key="2">
    <source>
        <dbReference type="SAM" id="Phobius"/>
    </source>
</evidence>
<organism evidence="4">
    <name type="scientific">Pseudo-nitzschia australis</name>
    <dbReference type="NCBI Taxonomy" id="44445"/>
    <lineage>
        <taxon>Eukaryota</taxon>
        <taxon>Sar</taxon>
        <taxon>Stramenopiles</taxon>
        <taxon>Ochrophyta</taxon>
        <taxon>Bacillariophyta</taxon>
        <taxon>Bacillariophyceae</taxon>
        <taxon>Bacillariophycidae</taxon>
        <taxon>Bacillariales</taxon>
        <taxon>Bacillariaceae</taxon>
        <taxon>Pseudo-nitzschia</taxon>
    </lineage>
</organism>
<keyword evidence="2" id="KW-1133">Transmembrane helix</keyword>
<dbReference type="PANTHER" id="PTHR43336:SF3">
    <property type="entry name" value="GUANYLATE CYCLASE DOMAIN-CONTAINING PROTEIN"/>
    <property type="match status" value="1"/>
</dbReference>
<sequence length="675" mass="75880">MAEVTGRSVAIFLLVNLLVVLLCTYTELDTTAPSTMVILHGQTTTQKTAFARKALDTARRSTIPNLYYYSATSNINDINFTWASGEEPENRPINTKNITVIDERGGKSIGLFDIEAEVNQRVMMELILLLCVLLTWFVVVSAFAGPVITLVIYPIERAVKLLSMLVMDPLGYQNTLQYKKFLTQSDQIAKDGWWSREVLKGMETEFLMSTIVRIGSLMKVGFGSAGVQIIRNNLQKSHNNETGTLILNSRGSMVSCIFMFCDIRSFTDATECLQEEVFVFTNQVAAVVHSICNSYAGSANKNIGDAFLVSWKLDESLSGTRTSFNGVATRHQADKALLSAVKISIALHHDDFYVGLLSNHAKSALLNKFKDRHGPIVQLGFGLHAGMAIEGAIGSQRKIDATYVSMAVETAEYLETSTKKYKLNMLMSCSFHRLLHPSRRKRCRKIDRLMFGNEDDDFYEKDVSNEGKMKEIFTYDIDVDALFDDTESDDDEFNDCQSESDNSSEIAGPRDQSRSGFIRLSKRRRSVILKGSSRETHDTKSGSIRGDNQHLTAAIAAAAAKAMRSSPATNAETTQERETQKKTRELTLPTGPALYSENIWLQKDIKRLRRQYTTFFFDTYNLGLKKYYSKEWDDAKMLFEANLKGFEDGPSRYFLNEMNKYDGIPPADFQHFGKA</sequence>
<keyword evidence="2" id="KW-0812">Transmembrane</keyword>
<feature type="region of interest" description="Disordered" evidence="1">
    <location>
        <begin position="562"/>
        <end position="582"/>
    </location>
</feature>
<accession>A0A7S4ACL1</accession>
<dbReference type="GO" id="GO:0035556">
    <property type="term" value="P:intracellular signal transduction"/>
    <property type="evidence" value="ECO:0007669"/>
    <property type="project" value="InterPro"/>
</dbReference>
<dbReference type="EMBL" id="HBIX01005051">
    <property type="protein sequence ID" value="CAE0711273.1"/>
    <property type="molecule type" value="Transcribed_RNA"/>
</dbReference>
<evidence type="ECO:0000313" key="4">
    <source>
        <dbReference type="EMBL" id="CAE0711273.1"/>
    </source>
</evidence>
<protein>
    <recommendedName>
        <fullName evidence="3">Guanylate cyclase domain-containing protein</fullName>
    </recommendedName>
</protein>
<dbReference type="SUPFAM" id="SSF55073">
    <property type="entry name" value="Nucleotide cyclase"/>
    <property type="match status" value="1"/>
</dbReference>
<proteinExistence type="predicted"/>
<feature type="domain" description="Guanylate cyclase" evidence="3">
    <location>
        <begin position="257"/>
        <end position="415"/>
    </location>
</feature>
<feature type="transmembrane region" description="Helical" evidence="2">
    <location>
        <begin position="6"/>
        <end position="26"/>
    </location>
</feature>
<feature type="region of interest" description="Disordered" evidence="1">
    <location>
        <begin position="488"/>
        <end position="515"/>
    </location>
</feature>
<feature type="compositionally biased region" description="Polar residues" evidence="1">
    <location>
        <begin position="496"/>
        <end position="505"/>
    </location>
</feature>
<dbReference type="Pfam" id="PF00211">
    <property type="entry name" value="Guanylate_cyc"/>
    <property type="match status" value="1"/>
</dbReference>
<gene>
    <name evidence="4" type="ORF">PAUS00366_LOCUS4010</name>
</gene>
<dbReference type="GO" id="GO:0009190">
    <property type="term" value="P:cyclic nucleotide biosynthetic process"/>
    <property type="evidence" value="ECO:0007669"/>
    <property type="project" value="InterPro"/>
</dbReference>
<dbReference type="PROSITE" id="PS50125">
    <property type="entry name" value="GUANYLATE_CYCLASE_2"/>
    <property type="match status" value="1"/>
</dbReference>
<dbReference type="Gene3D" id="3.30.70.1230">
    <property type="entry name" value="Nucleotide cyclase"/>
    <property type="match status" value="1"/>
</dbReference>
<reference evidence="4" key="1">
    <citation type="submission" date="2021-01" db="EMBL/GenBank/DDBJ databases">
        <authorList>
            <person name="Corre E."/>
            <person name="Pelletier E."/>
            <person name="Niang G."/>
            <person name="Scheremetjew M."/>
            <person name="Finn R."/>
            <person name="Kale V."/>
            <person name="Holt S."/>
            <person name="Cochrane G."/>
            <person name="Meng A."/>
            <person name="Brown T."/>
            <person name="Cohen L."/>
        </authorList>
    </citation>
    <scope>NUCLEOTIDE SEQUENCE</scope>
    <source>
        <strain evidence="4">10249 10 AB</strain>
    </source>
</reference>
<dbReference type="PANTHER" id="PTHR43336">
    <property type="entry name" value="OXYGEN SENSOR HISTIDINE KINASE RESPONSE REGULATOR DEVS/DOSS"/>
    <property type="match status" value="1"/>
</dbReference>
<dbReference type="InterPro" id="IPR029787">
    <property type="entry name" value="Nucleotide_cyclase"/>
</dbReference>
<name>A0A7S4ACL1_9STRA</name>
<dbReference type="AlphaFoldDB" id="A0A7S4ACL1"/>